<dbReference type="GO" id="GO:0046592">
    <property type="term" value="F:polyamine oxidase activity"/>
    <property type="evidence" value="ECO:0007669"/>
    <property type="project" value="UniProtKB-ARBA"/>
</dbReference>
<dbReference type="GO" id="GO:0050660">
    <property type="term" value="F:flavin adenine dinucleotide binding"/>
    <property type="evidence" value="ECO:0007669"/>
    <property type="project" value="UniProtKB-ARBA"/>
</dbReference>
<evidence type="ECO:0000313" key="9">
    <source>
        <dbReference type="Proteomes" id="UP001168098"/>
    </source>
</evidence>
<dbReference type="Gene3D" id="3.90.660.10">
    <property type="match status" value="1"/>
</dbReference>
<dbReference type="EMBL" id="JARBHA010000001">
    <property type="protein sequence ID" value="KAJ9708941.1"/>
    <property type="molecule type" value="Genomic_DNA"/>
</dbReference>
<keyword evidence="5" id="KW-0274">FAD</keyword>
<dbReference type="Gene3D" id="3.50.50.60">
    <property type="entry name" value="FAD/NAD(P)-binding domain"/>
    <property type="match status" value="1"/>
</dbReference>
<dbReference type="SUPFAM" id="SSF54373">
    <property type="entry name" value="FAD-linked reductases, C-terminal domain"/>
    <property type="match status" value="1"/>
</dbReference>
<evidence type="ECO:0000256" key="6">
    <source>
        <dbReference type="ARBA" id="ARBA00023002"/>
    </source>
</evidence>
<feature type="domain" description="Amine oxidase" evidence="7">
    <location>
        <begin position="50"/>
        <end position="440"/>
    </location>
</feature>
<dbReference type="Pfam" id="PF01593">
    <property type="entry name" value="Amino_oxidase"/>
    <property type="match status" value="1"/>
</dbReference>
<keyword evidence="9" id="KW-1185">Reference proteome</keyword>
<dbReference type="SUPFAM" id="SSF51905">
    <property type="entry name" value="FAD/NAD(P)-binding domain"/>
    <property type="match status" value="1"/>
</dbReference>
<dbReference type="Proteomes" id="UP001168098">
    <property type="component" value="Unassembled WGS sequence"/>
</dbReference>
<dbReference type="InterPro" id="IPR002937">
    <property type="entry name" value="Amino_oxidase"/>
</dbReference>
<dbReference type="InterPro" id="IPR036188">
    <property type="entry name" value="FAD/NAD-bd_sf"/>
</dbReference>
<evidence type="ECO:0000256" key="2">
    <source>
        <dbReference type="ARBA" id="ARBA00004723"/>
    </source>
</evidence>
<dbReference type="AlphaFoldDB" id="A0AA39E486"/>
<reference evidence="8 9" key="1">
    <citation type="journal article" date="2023" name="BMC Biotechnol.">
        <title>Vitis rotundifolia cv Carlos genome sequencing.</title>
        <authorList>
            <person name="Huff M."/>
            <person name="Hulse-Kemp A."/>
            <person name="Scheffler B."/>
            <person name="Youngblood R."/>
            <person name="Simpson S."/>
            <person name="Babiker E."/>
            <person name="Staton M."/>
        </authorList>
    </citation>
    <scope>NUCLEOTIDE SEQUENCE [LARGE SCALE GENOMIC DNA]</scope>
    <source>
        <tissue evidence="8">Leaf</tissue>
    </source>
</reference>
<dbReference type="InterPro" id="IPR050281">
    <property type="entry name" value="Flavin_monoamine_oxidase"/>
</dbReference>
<name>A0AA39E486_VITRO</name>
<keyword evidence="6" id="KW-0560">Oxidoreductase</keyword>
<proteinExistence type="inferred from homology"/>
<evidence type="ECO:0000256" key="5">
    <source>
        <dbReference type="ARBA" id="ARBA00022827"/>
    </source>
</evidence>
<comment type="similarity">
    <text evidence="3">Belongs to the flavin monoamine oxidase family.</text>
</comment>
<comment type="pathway">
    <text evidence="2">Amine and polyamine degradation; spermine degradation.</text>
</comment>
<evidence type="ECO:0000256" key="1">
    <source>
        <dbReference type="ARBA" id="ARBA00001974"/>
    </source>
</evidence>
<evidence type="ECO:0000256" key="3">
    <source>
        <dbReference type="ARBA" id="ARBA00005995"/>
    </source>
</evidence>
<evidence type="ECO:0000313" key="8">
    <source>
        <dbReference type="EMBL" id="KAJ9708941.1"/>
    </source>
</evidence>
<organism evidence="8 9">
    <name type="scientific">Vitis rotundifolia</name>
    <name type="common">Muscadine grape</name>
    <dbReference type="NCBI Taxonomy" id="103349"/>
    <lineage>
        <taxon>Eukaryota</taxon>
        <taxon>Viridiplantae</taxon>
        <taxon>Streptophyta</taxon>
        <taxon>Embryophyta</taxon>
        <taxon>Tracheophyta</taxon>
        <taxon>Spermatophyta</taxon>
        <taxon>Magnoliopsida</taxon>
        <taxon>eudicotyledons</taxon>
        <taxon>Gunneridae</taxon>
        <taxon>Pentapetalae</taxon>
        <taxon>rosids</taxon>
        <taxon>Vitales</taxon>
        <taxon>Vitaceae</taxon>
        <taxon>Viteae</taxon>
        <taxon>Vitis</taxon>
    </lineage>
</organism>
<dbReference type="GO" id="GO:0006598">
    <property type="term" value="P:polyamine catabolic process"/>
    <property type="evidence" value="ECO:0007669"/>
    <property type="project" value="UniProtKB-ARBA"/>
</dbReference>
<dbReference type="PANTHER" id="PTHR10742">
    <property type="entry name" value="FLAVIN MONOAMINE OXIDASE"/>
    <property type="match status" value="1"/>
</dbReference>
<comment type="cofactor">
    <cofactor evidence="1">
        <name>FAD</name>
        <dbReference type="ChEBI" id="CHEBI:57692"/>
    </cofactor>
</comment>
<keyword evidence="4" id="KW-0285">Flavoprotein</keyword>
<dbReference type="PANTHER" id="PTHR10742:SF313">
    <property type="entry name" value="AMINE OXIDASE"/>
    <property type="match status" value="1"/>
</dbReference>
<sequence length="455" mass="51614">MVRFGTLSSYPSAAPAVIIVGAGMSGDQLLTTLPMWTRAQSKLFRGKCGNRGQLGFRSWGSQANPIWLMANKLRLKSYLSNYQNLSSNIYKPVGGVYEESVARKAFKVAEEVVEFGTKISRDLSTRKQPDISILTSQHLKNYFPKTPLEMVIDYYLCDFEGVGPLRVNSLLNSEPSPTYSKFGEDSYFVADPRGYESVAHHVAEQFLNTKVAGQITDPRLQVKKVVTEISHSPTGVTVKTEDGLVFRADYVIVSVSLGVLQNDLIKFHPSMPQWKILAMDQFNMAIYTKIFLKFPYKFWPSDSGTEFFLYAHKKRGYYPVWQHLEREFPGENVLLVTVTDDESRRLEQQSDSETREEIMAVLRNMFGKQIPEATDILVPRWWSNRFYKGSYSNWPIGVSHHQFNQIKAPVGRVYFTGEHTSAAYYSYVHGANFAGIDSAKMITNCIKRGACTNKI</sequence>
<comment type="caution">
    <text evidence="8">The sequence shown here is derived from an EMBL/GenBank/DDBJ whole genome shotgun (WGS) entry which is preliminary data.</text>
</comment>
<gene>
    <name evidence="8" type="ORF">PVL29_000770</name>
</gene>
<evidence type="ECO:0000259" key="7">
    <source>
        <dbReference type="Pfam" id="PF01593"/>
    </source>
</evidence>
<evidence type="ECO:0000256" key="4">
    <source>
        <dbReference type="ARBA" id="ARBA00022630"/>
    </source>
</evidence>
<accession>A0AA39E486</accession>
<protein>
    <recommendedName>
        <fullName evidence="7">Amine oxidase domain-containing protein</fullName>
    </recommendedName>
</protein>
<dbReference type="FunFam" id="3.90.660.10:FF:000012">
    <property type="entry name" value="Polyamine oxidase 1"/>
    <property type="match status" value="1"/>
</dbReference>